<dbReference type="AlphaFoldDB" id="A0A168BDP1"/>
<dbReference type="VEuPathDB" id="FungiDB:AAP_01655"/>
<comment type="caution">
    <text evidence="1">The sequence shown here is derived from an EMBL/GenBank/DDBJ whole genome shotgun (WGS) entry which is preliminary data.</text>
</comment>
<sequence length="187" mass="21236">MGYPFHVASRKIPNKGESRTVNSYRRWMYIRCMPRAYPLPLSAGHMCVYDAAASAISRDEVFVFDVNSLQGGIEVVTLMDMLQCHEIRHSSKSNAPSMIHQSAKKDYALLQFATQHYLEALDATLAMSVTELLNHASPDLFVKVVHTVYFAVFIVSHRITLQLSFFYRLDIWVSRGGRTASMVPIFN</sequence>
<name>A0A168BDP1_9EURO</name>
<protein>
    <submittedName>
        <fullName evidence="1">Uncharacterized protein</fullName>
    </submittedName>
</protein>
<evidence type="ECO:0000313" key="2">
    <source>
        <dbReference type="Proteomes" id="UP000242877"/>
    </source>
</evidence>
<evidence type="ECO:0000313" key="1">
    <source>
        <dbReference type="EMBL" id="KZZ95167.1"/>
    </source>
</evidence>
<dbReference type="EMBL" id="AZGZ01000005">
    <property type="protein sequence ID" value="KZZ95167.1"/>
    <property type="molecule type" value="Genomic_DNA"/>
</dbReference>
<organism evidence="1 2">
    <name type="scientific">Ascosphaera apis ARSEF 7405</name>
    <dbReference type="NCBI Taxonomy" id="392613"/>
    <lineage>
        <taxon>Eukaryota</taxon>
        <taxon>Fungi</taxon>
        <taxon>Dikarya</taxon>
        <taxon>Ascomycota</taxon>
        <taxon>Pezizomycotina</taxon>
        <taxon>Eurotiomycetes</taxon>
        <taxon>Eurotiomycetidae</taxon>
        <taxon>Onygenales</taxon>
        <taxon>Ascosphaeraceae</taxon>
        <taxon>Ascosphaera</taxon>
    </lineage>
</organism>
<accession>A0A168BDP1</accession>
<keyword evidence="2" id="KW-1185">Reference proteome</keyword>
<proteinExistence type="predicted"/>
<reference evidence="1 2" key="1">
    <citation type="journal article" date="2016" name="Genome Biol. Evol.">
        <title>Divergent and convergent evolution of fungal pathogenicity.</title>
        <authorList>
            <person name="Shang Y."/>
            <person name="Xiao G."/>
            <person name="Zheng P."/>
            <person name="Cen K."/>
            <person name="Zhan S."/>
            <person name="Wang C."/>
        </authorList>
    </citation>
    <scope>NUCLEOTIDE SEQUENCE [LARGE SCALE GENOMIC DNA]</scope>
    <source>
        <strain evidence="1 2">ARSEF 7405</strain>
    </source>
</reference>
<dbReference type="Proteomes" id="UP000242877">
    <property type="component" value="Unassembled WGS sequence"/>
</dbReference>
<gene>
    <name evidence="1" type="ORF">AAP_01655</name>
</gene>